<accession>A0A699WWE6</accession>
<sequence>RALEAAAACKLPVAPPDCRARGVVVERLSGVQGWKSARKLLGSSVRSIVERATLKTWLPAAPCTRNDRSKFL</sequence>
<evidence type="ECO:0000313" key="1">
    <source>
        <dbReference type="EMBL" id="GFD49866.1"/>
    </source>
</evidence>
<proteinExistence type="predicted"/>
<dbReference type="EMBL" id="BKCJ011748934">
    <property type="protein sequence ID" value="GFD49866.1"/>
    <property type="molecule type" value="Genomic_DNA"/>
</dbReference>
<gene>
    <name evidence="1" type="ORF">Tci_921835</name>
</gene>
<name>A0A699WWE6_TANCI</name>
<protein>
    <submittedName>
        <fullName evidence="1">Uncharacterized protein</fullName>
    </submittedName>
</protein>
<reference evidence="1" key="1">
    <citation type="journal article" date="2019" name="Sci. Rep.">
        <title>Draft genome of Tanacetum cinerariifolium, the natural source of mosquito coil.</title>
        <authorList>
            <person name="Yamashiro T."/>
            <person name="Shiraishi A."/>
            <person name="Satake H."/>
            <person name="Nakayama K."/>
        </authorList>
    </citation>
    <scope>NUCLEOTIDE SEQUENCE</scope>
</reference>
<organism evidence="1">
    <name type="scientific">Tanacetum cinerariifolium</name>
    <name type="common">Dalmatian daisy</name>
    <name type="synonym">Chrysanthemum cinerariifolium</name>
    <dbReference type="NCBI Taxonomy" id="118510"/>
    <lineage>
        <taxon>Eukaryota</taxon>
        <taxon>Viridiplantae</taxon>
        <taxon>Streptophyta</taxon>
        <taxon>Embryophyta</taxon>
        <taxon>Tracheophyta</taxon>
        <taxon>Spermatophyta</taxon>
        <taxon>Magnoliopsida</taxon>
        <taxon>eudicotyledons</taxon>
        <taxon>Gunneridae</taxon>
        <taxon>Pentapetalae</taxon>
        <taxon>asterids</taxon>
        <taxon>campanulids</taxon>
        <taxon>Asterales</taxon>
        <taxon>Asteraceae</taxon>
        <taxon>Asteroideae</taxon>
        <taxon>Anthemideae</taxon>
        <taxon>Anthemidinae</taxon>
        <taxon>Tanacetum</taxon>
    </lineage>
</organism>
<comment type="caution">
    <text evidence="1">The sequence shown here is derived from an EMBL/GenBank/DDBJ whole genome shotgun (WGS) entry which is preliminary data.</text>
</comment>
<dbReference type="AlphaFoldDB" id="A0A699WWE6"/>
<feature type="non-terminal residue" evidence="1">
    <location>
        <position position="1"/>
    </location>
</feature>